<accession>Q9R4R8</accession>
<dbReference type="AlphaFoldDB" id="Q9R4R8"/>
<keyword id="KW-0903">Direct protein sequencing</keyword>
<sequence length="17" mass="2016">MDQFVGLHMIYTYQNGV</sequence>
<protein>
    <submittedName>
        <fullName>Ferulate and P-coumarate decarboxylase</fullName>
    </submittedName>
</protein>
<proteinExistence type="evidence at protein level"/>
<name>Q9R4R8_BACPU</name>
<reference key="1">
    <citation type="journal article" date="1995" name="Appl. Environ. Microbiol.">
        <title>Purification and characterization of ferulate and p-coumarate decarboxylase from Bacillus pumilus.</title>
        <authorList>
            <person name="Degrassi G."/>
            <person name="Polverino De Laureto P."/>
            <person name="Bruschi C.V."/>
        </authorList>
    </citation>
    <scope>PROTEIN SEQUENCE</scope>
</reference>
<organism>
    <name type="scientific">Bacillus pumilus</name>
    <name type="common">Bacillus mesentericus</name>
    <dbReference type="NCBI Taxonomy" id="1408"/>
    <lineage>
        <taxon>Bacteria</taxon>
        <taxon>Bacillati</taxon>
        <taxon>Bacillota</taxon>
        <taxon>Bacilli</taxon>
        <taxon>Bacillales</taxon>
        <taxon>Bacillaceae</taxon>
        <taxon>Bacillus</taxon>
    </lineage>
</organism>